<dbReference type="Proteomes" id="UP000003786">
    <property type="component" value="Chromosome 1"/>
</dbReference>
<evidence type="ECO:0000313" key="6">
    <source>
        <dbReference type="EMBL" id="BAM39114.1"/>
    </source>
</evidence>
<gene>
    <name evidence="6" type="ORF">TOT_010000576</name>
</gene>
<feature type="compositionally biased region" description="Low complexity" evidence="4">
    <location>
        <begin position="362"/>
        <end position="374"/>
    </location>
</feature>
<feature type="compositionally biased region" description="Low complexity" evidence="4">
    <location>
        <begin position="1819"/>
        <end position="1831"/>
    </location>
</feature>
<dbReference type="GO" id="GO:0003729">
    <property type="term" value="F:mRNA binding"/>
    <property type="evidence" value="ECO:0007669"/>
    <property type="project" value="TreeGrafter"/>
</dbReference>
<feature type="region of interest" description="Disordered" evidence="4">
    <location>
        <begin position="917"/>
        <end position="1012"/>
    </location>
</feature>
<feature type="compositionally biased region" description="Basic and acidic residues" evidence="4">
    <location>
        <begin position="1220"/>
        <end position="1232"/>
    </location>
</feature>
<evidence type="ECO:0000256" key="1">
    <source>
        <dbReference type="ARBA" id="ARBA00005775"/>
    </source>
</evidence>
<feature type="domain" description="MIF4G" evidence="5">
    <location>
        <begin position="1590"/>
        <end position="2004"/>
    </location>
</feature>
<sequence length="2267" mass="245575">MELRSEYMKFSIPKTQVNSSEEPMMRLFRRASKITNVPAYDKLEPSKDQNEKLTSDGSDAAIRAQVSKGVEQSKSKEVQEKQEIKNSTYAKGANEWREGPEEIKQSGLTEASPNAPRETTPNEARNQISRTPMSENTLYAKNSPTNNMSENTQQHYGRGEPLDRSSKENRQEDNRFANAMQSHGGATASEQDHARVPGAYWERSAMPVITPEQTMAQSRSPDHAESGEGRGHVRGYGEHRTPVTQWERPQNMHANADRRRYTRKSDASSDSQSRSSSSSYDSHGSYSRATRTRIVYHPLPVSGNMIIDSVSAAPVHSGAAEGTVSMHVRGEHVSPKQPQGYTNGRLHSGYVSQTVGTATRNHASGDSSSSSSHSADSRHSKAGHGGQARYDHANGRYEYAGSASGSGNGRYDYGAHAGRYDGPRVRPDDRAGEVHMGPRTEKPGMLSEDFNRMEMDYYQINRYGKYDQRAPRSYAEAYDHKMVEPKINYGSYKHERGKVSPQRKKIKNEYAHNMYQYGINHQQQYMNQYITYQNMNYQNYGNMNHYGHKHGEYQHGGERHQMQGGHASHQYKQGMRAEHGKYYRDQYYTSPANRNDQYMGYAHYQNVHYANMLDQGGYKNYKMPPQKVTSYTHAPKQIKPRQSSALQILNPDTGEVVNSTKADAKGASSKGATAGAAAVGGSAPAEGVESVAVGAGDRGVTSGTAAAADVATESSAPGESATEVAGSVGQGTAKAAAESVASVSGEVAVSVSTVEAHSSAAADVSETNAEPKATVASESVVSSTSGEREDAEYVSAAERSLKDSSGEEVEGKYQVSCAQEVATANVDSAGVDVESTVVGAGIDSKVVRADVESTVVGVDNNAYVVSSSLDNRVIVDSNTGFESVAAHENAVVGGVTVVTKDISALNEFGSAGMEYEKYQHDNGHTPSKEITQNEENTRKEVESQKQVDTQKEPGAQKEGSVTKEWKAQKELESQKDSDSQKEYTRREKDTHKEASTEEDEAEERSKSEEYKKMEEVLSPINVLKYAQKKQSQPLVNNMSQLPSMHISKTRLRIVNRPINPSEKLYTLSELHPYKEAFVYKEHSKSHQRKIKNKPLNEIGYIEEINGVVDSKLFDHKLMGPKMLDHKLMDSRIIDANFNGKMVDAKMIDANLGGKMIDANLAGKMIDANLAGKFVDAKLDSNLDGKLSDAKKESMVTVDMGTSTELSDLILENSDSGSDSNKSRSQEHTDNESNRNGVADKTGVMATQYKAVETKGEREQVQRDKESDRVQQGPKYQFDTRVPVKTASGTVGATLVSSMGGFGAATGAKSVYGSAAASTVAPAVASTRSGATKGLTSADSVARTEAETGSIGAAGTAQTGTPPLSTTVTVATTSATATIPSSAPSARTTTATSATTVTTAKATVATQTAIGHRATSTVAAPSTTSHVATPLTTSHVATPLTTMTPITVATVATGATTTTTRTISTGTTSHGLMKLVPTAEDDPADPSKFSTIKMIYMGQELRRIGLQRDRAMGRFKLVPLNYTMGSSTGSHASQGGLQSHTSFSEGYTTNTNTRRKTKKESKWRSELSIEKEELTSNKPKKPTLSKKEQFKRSVRTLLNKLTVENFLVVSEKIATLYREAEEQESVRVVVDLLHEKATHELEYSDMYADLAFLLKYSFNEKLDLGSKTTCFHKTLLNKCQDSFEEISTNHGLDKTYILGNIRFMGELFLRKILSITILKRISCTLMTSNGNNVGANSVGNCGSGNNVGANSVGNCGSGNISGAGVGNDAIATSKVDATAELDAIVCAAGSDGNVGGDSEVAGSSEKVAAEAVSGSDDARSSSISGSIDGASDATGIAGATATSSATTVTAATITTISGITTTRPAPTSSATTTTTTTTRTNSSTTSSADERTDRSSSEGVEATESASRRAGEGADNEGGATAASAGSSGRSSSASDDMEFRPPANLIECFSELLTTIGYTVDQIPGGSDMLDEYLAILISLKKRGIYPTRINFKIQDLIDLRNRNWRKKLFKEKATSVSQIHRLAEQEQLRGGPQEGRFVTAGLQTNRHYTPHLLKRRQQVVDSLVNGVYTQESAQRLRESGGAEGRSDDSFYPQVLKLFAAAPDREAFQKEWRSYRPSDDSVAHAFDQMLKSTMTAKTLELCLAHADLLSLTLAKLVDSETLRAKLLNTLCEYYVVNLQEEVIDNPWAMDIASRTLTLLFNDFAGEARNLLEKIPIPKHFPTAKQLVINIVNGTRELGGDLGFTRRVIRRHLYSTFHNENLLFLDEI</sequence>
<name>J4DNK4_THEOR</name>
<feature type="compositionally biased region" description="Basic and acidic residues" evidence="4">
    <location>
        <begin position="220"/>
        <end position="241"/>
    </location>
</feature>
<dbReference type="InterPro" id="IPR003890">
    <property type="entry name" value="MIF4G-like_typ-3"/>
</dbReference>
<dbReference type="Pfam" id="PF02854">
    <property type="entry name" value="MIF4G"/>
    <property type="match status" value="1"/>
</dbReference>
<feature type="region of interest" description="Disordered" evidence="4">
    <location>
        <begin position="1206"/>
        <end position="1273"/>
    </location>
</feature>
<dbReference type="InterPro" id="IPR016024">
    <property type="entry name" value="ARM-type_fold"/>
</dbReference>
<feature type="compositionally biased region" description="Basic and acidic residues" evidence="4">
    <location>
        <begin position="255"/>
        <end position="267"/>
    </location>
</feature>
<dbReference type="PANTHER" id="PTHR23253:SF9">
    <property type="entry name" value="EUKARYOTIC TRANSLATION INITIATION FACTOR 4 GAMMA 2"/>
    <property type="match status" value="1"/>
</dbReference>
<feature type="compositionally biased region" description="Low complexity" evidence="4">
    <location>
        <begin position="268"/>
        <end position="287"/>
    </location>
</feature>
<feature type="compositionally biased region" description="Basic and acidic residues" evidence="4">
    <location>
        <begin position="1251"/>
        <end position="1268"/>
    </location>
</feature>
<feature type="compositionally biased region" description="Low complexity" evidence="4">
    <location>
        <begin position="773"/>
        <end position="785"/>
    </location>
</feature>
<feature type="region of interest" description="Disordered" evidence="4">
    <location>
        <begin position="40"/>
        <end position="193"/>
    </location>
</feature>
<feature type="region of interest" description="Disordered" evidence="4">
    <location>
        <begin position="1321"/>
        <end position="1363"/>
    </location>
</feature>
<feature type="compositionally biased region" description="Low complexity" evidence="4">
    <location>
        <begin position="665"/>
        <end position="683"/>
    </location>
</feature>
<feature type="region of interest" description="Disordered" evidence="4">
    <location>
        <begin position="213"/>
        <end position="287"/>
    </location>
</feature>
<comment type="similarity">
    <text evidence="1">Belongs to the eukaryotic initiation factor 4G family.</text>
</comment>
<proteinExistence type="inferred from homology"/>
<feature type="compositionally biased region" description="Basic and acidic residues" evidence="4">
    <location>
        <begin position="1559"/>
        <end position="1574"/>
    </location>
</feature>
<feature type="compositionally biased region" description="Basic and acidic residues" evidence="4">
    <location>
        <begin position="71"/>
        <end position="84"/>
    </location>
</feature>
<protein>
    <recommendedName>
        <fullName evidence="5">MIF4G domain-containing protein</fullName>
    </recommendedName>
</protein>
<evidence type="ECO:0000259" key="5">
    <source>
        <dbReference type="SMART" id="SM00543"/>
    </source>
</evidence>
<feature type="compositionally biased region" description="Basic and acidic residues" evidence="4">
    <location>
        <begin position="41"/>
        <end position="54"/>
    </location>
</feature>
<feature type="compositionally biased region" description="Basic and acidic residues" evidence="4">
    <location>
        <begin position="157"/>
        <end position="175"/>
    </location>
</feature>
<dbReference type="PANTHER" id="PTHR23253">
    <property type="entry name" value="EUKARYOTIC TRANSLATION INITIATION FACTOR 4 GAMMA"/>
    <property type="match status" value="1"/>
</dbReference>
<feature type="compositionally biased region" description="Basic and acidic residues" evidence="4">
    <location>
        <begin position="917"/>
        <end position="927"/>
    </location>
</feature>
<feature type="region of interest" description="Disordered" evidence="4">
    <location>
        <begin position="1858"/>
        <end position="1939"/>
    </location>
</feature>
<feature type="region of interest" description="Disordered" evidence="4">
    <location>
        <begin position="704"/>
        <end position="727"/>
    </location>
</feature>
<accession>J4DNK4</accession>
<evidence type="ECO:0000256" key="4">
    <source>
        <dbReference type="SAM" id="MobiDB-lite"/>
    </source>
</evidence>
<feature type="region of interest" description="Disordered" evidence="4">
    <location>
        <begin position="759"/>
        <end position="793"/>
    </location>
</feature>
<feature type="region of interest" description="Disordered" evidence="4">
    <location>
        <begin position="660"/>
        <end position="683"/>
    </location>
</feature>
<evidence type="ECO:0000256" key="3">
    <source>
        <dbReference type="ARBA" id="ARBA00022917"/>
    </source>
</evidence>
<feature type="region of interest" description="Disordered" evidence="4">
    <location>
        <begin position="1795"/>
        <end position="1831"/>
    </location>
</feature>
<feature type="region of interest" description="Disordered" evidence="4">
    <location>
        <begin position="1526"/>
        <end position="1586"/>
    </location>
</feature>
<keyword evidence="2" id="KW-0396">Initiation factor</keyword>
<feature type="compositionally biased region" description="Low complexity" evidence="4">
    <location>
        <begin position="1917"/>
        <end position="1934"/>
    </location>
</feature>
<dbReference type="eggNOG" id="KOG0401">
    <property type="taxonomic scope" value="Eukaryota"/>
</dbReference>
<dbReference type="EMBL" id="AP011946">
    <property type="protein sequence ID" value="BAM39114.1"/>
    <property type="molecule type" value="Genomic_DNA"/>
</dbReference>
<dbReference type="VEuPathDB" id="PiroplasmaDB:TOT_010000576"/>
<reference evidence="6 7" key="1">
    <citation type="journal article" date="2012" name="MBio">
        <title>Comparative genome analysis of three eukaryotic parasites with differing abilities to transform leukocytes reveals key mediators of Theileria-induced leukocyte transformation.</title>
        <authorList>
            <person name="Hayashida K."/>
            <person name="Hara Y."/>
            <person name="Abe T."/>
            <person name="Yamasaki C."/>
            <person name="Toyoda A."/>
            <person name="Kosuge T."/>
            <person name="Suzuki Y."/>
            <person name="Sato Y."/>
            <person name="Kawashima S."/>
            <person name="Katayama T."/>
            <person name="Wakaguri H."/>
            <person name="Inoue N."/>
            <person name="Homma K."/>
            <person name="Tada-Umezaki M."/>
            <person name="Yagi Y."/>
            <person name="Fujii Y."/>
            <person name="Habara T."/>
            <person name="Kanehisa M."/>
            <person name="Watanabe H."/>
            <person name="Ito K."/>
            <person name="Gojobori T."/>
            <person name="Sugawara H."/>
            <person name="Imanishi T."/>
            <person name="Weir W."/>
            <person name="Gardner M."/>
            <person name="Pain A."/>
            <person name="Shiels B."/>
            <person name="Hattori M."/>
            <person name="Nene V."/>
            <person name="Sugimoto C."/>
        </authorList>
    </citation>
    <scope>NUCLEOTIDE SEQUENCE [LARGE SCALE GENOMIC DNA]</scope>
    <source>
        <strain evidence="6 7">Shintoku</strain>
    </source>
</reference>
<feature type="compositionally biased region" description="Basic and acidic residues" evidence="4">
    <location>
        <begin position="418"/>
        <end position="442"/>
    </location>
</feature>
<dbReference type="SMART" id="SM00543">
    <property type="entry name" value="MIF4G"/>
    <property type="match status" value="1"/>
</dbReference>
<feature type="compositionally biased region" description="Polar residues" evidence="4">
    <location>
        <begin position="1526"/>
        <end position="1546"/>
    </location>
</feature>
<feature type="compositionally biased region" description="Basic and acidic residues" evidence="4">
    <location>
        <begin position="94"/>
        <end position="104"/>
    </location>
</feature>
<feature type="compositionally biased region" description="Basic and acidic residues" evidence="4">
    <location>
        <begin position="1003"/>
        <end position="1012"/>
    </location>
</feature>
<dbReference type="GO" id="GO:0016281">
    <property type="term" value="C:eukaryotic translation initiation factor 4F complex"/>
    <property type="evidence" value="ECO:0007669"/>
    <property type="project" value="TreeGrafter"/>
</dbReference>
<feature type="compositionally biased region" description="Low complexity" evidence="4">
    <location>
        <begin position="704"/>
        <end position="716"/>
    </location>
</feature>
<feature type="compositionally biased region" description="Polar residues" evidence="4">
    <location>
        <begin position="106"/>
        <end position="155"/>
    </location>
</feature>
<evidence type="ECO:0000313" key="7">
    <source>
        <dbReference type="Proteomes" id="UP000003786"/>
    </source>
</evidence>
<keyword evidence="7" id="KW-1185">Reference proteome</keyword>
<feature type="region of interest" description="Disordered" evidence="4">
    <location>
        <begin position="359"/>
        <end position="390"/>
    </location>
</feature>
<dbReference type="OMA" id="HANGRYE"/>
<dbReference type="KEGG" id="tot:TOT_010000576"/>
<dbReference type="OrthoDB" id="514777at2759"/>
<feature type="compositionally biased region" description="Low complexity" evidence="4">
    <location>
        <begin position="1858"/>
        <end position="1886"/>
    </location>
</feature>
<keyword evidence="3" id="KW-0648">Protein biosynthesis</keyword>
<feature type="compositionally biased region" description="Basic and acidic residues" evidence="4">
    <location>
        <begin position="935"/>
        <end position="995"/>
    </location>
</feature>
<dbReference type="GO" id="GO:0003743">
    <property type="term" value="F:translation initiation factor activity"/>
    <property type="evidence" value="ECO:0007669"/>
    <property type="project" value="UniProtKB-KW"/>
</dbReference>
<dbReference type="SUPFAM" id="SSF48371">
    <property type="entry name" value="ARM repeat"/>
    <property type="match status" value="1"/>
</dbReference>
<feature type="region of interest" description="Disordered" evidence="4">
    <location>
        <begin position="414"/>
        <end position="446"/>
    </location>
</feature>
<dbReference type="GeneID" id="20713474"/>
<dbReference type="RefSeq" id="XP_009689415.1">
    <property type="nucleotide sequence ID" value="XM_009691120.1"/>
</dbReference>
<dbReference type="Gene3D" id="1.25.40.180">
    <property type="match status" value="2"/>
</dbReference>
<dbReference type="STRING" id="869250.J4DNK4"/>
<organism evidence="6 7">
    <name type="scientific">Theileria orientalis strain Shintoku</name>
    <dbReference type="NCBI Taxonomy" id="869250"/>
    <lineage>
        <taxon>Eukaryota</taxon>
        <taxon>Sar</taxon>
        <taxon>Alveolata</taxon>
        <taxon>Apicomplexa</taxon>
        <taxon>Aconoidasida</taxon>
        <taxon>Piroplasmida</taxon>
        <taxon>Theileriidae</taxon>
        <taxon>Theileria</taxon>
    </lineage>
</organism>
<evidence type="ECO:0000256" key="2">
    <source>
        <dbReference type="ARBA" id="ARBA00022540"/>
    </source>
</evidence>
<feature type="compositionally biased region" description="Polar residues" evidence="4">
    <location>
        <begin position="1327"/>
        <end position="1338"/>
    </location>
</feature>